<reference evidence="2" key="1">
    <citation type="submission" date="2017-01" db="EMBL/GenBank/DDBJ databases">
        <authorList>
            <person name="Varghese N."/>
            <person name="Submissions S."/>
        </authorList>
    </citation>
    <scope>NUCLEOTIDE SEQUENCE [LARGE SCALE GENOMIC DNA]</scope>
    <source>
        <strain evidence="2">ATCC 12950</strain>
    </source>
</reference>
<dbReference type="Proteomes" id="UP000186096">
    <property type="component" value="Unassembled WGS sequence"/>
</dbReference>
<gene>
    <name evidence="1" type="ORF">SAMN05421833_15029</name>
</gene>
<sequence>MTLRVVSLVISREAGLASMVGATRDKIMTGEIEGDVTVREEWEAVTEAAHG</sequence>
<dbReference type="AlphaFoldDB" id="A0A1N7HH70"/>
<proteinExistence type="predicted"/>
<dbReference type="EMBL" id="FTNI01000050">
    <property type="protein sequence ID" value="SIS24226.1"/>
    <property type="molecule type" value="Genomic_DNA"/>
</dbReference>
<organism evidence="1 2">
    <name type="scientific">Microbispora rosea</name>
    <dbReference type="NCBI Taxonomy" id="58117"/>
    <lineage>
        <taxon>Bacteria</taxon>
        <taxon>Bacillati</taxon>
        <taxon>Actinomycetota</taxon>
        <taxon>Actinomycetes</taxon>
        <taxon>Streptosporangiales</taxon>
        <taxon>Streptosporangiaceae</taxon>
        <taxon>Microbispora</taxon>
    </lineage>
</organism>
<evidence type="ECO:0000313" key="2">
    <source>
        <dbReference type="Proteomes" id="UP000186096"/>
    </source>
</evidence>
<accession>A0A1N7HH70</accession>
<evidence type="ECO:0000313" key="1">
    <source>
        <dbReference type="EMBL" id="SIS24226.1"/>
    </source>
</evidence>
<keyword evidence="2" id="KW-1185">Reference proteome</keyword>
<name>A0A1N7HH70_9ACTN</name>
<protein>
    <submittedName>
        <fullName evidence="1">Uncharacterized protein</fullName>
    </submittedName>
</protein>